<dbReference type="Proteomes" id="UP000262379">
    <property type="component" value="Unassembled WGS sequence"/>
</dbReference>
<evidence type="ECO:0000256" key="4">
    <source>
        <dbReference type="PROSITE-ProRule" id="PRU00335"/>
    </source>
</evidence>
<dbReference type="InterPro" id="IPR050109">
    <property type="entry name" value="HTH-type_TetR-like_transc_reg"/>
</dbReference>
<keyword evidence="7" id="KW-1185">Reference proteome</keyword>
<dbReference type="Pfam" id="PF00440">
    <property type="entry name" value="TetR_N"/>
    <property type="match status" value="1"/>
</dbReference>
<dbReference type="InterPro" id="IPR041479">
    <property type="entry name" value="TetR_CgmR_C"/>
</dbReference>
<proteinExistence type="predicted"/>
<reference evidence="7" key="1">
    <citation type="submission" date="2018-08" db="EMBL/GenBank/DDBJ databases">
        <authorList>
            <person name="Im W.T."/>
        </authorList>
    </citation>
    <scope>NUCLEOTIDE SEQUENCE [LARGE SCALE GENOMIC DNA]</scope>
    <source>
        <strain evidence="7">LA-28</strain>
    </source>
</reference>
<sequence length="185" mass="19977">MSPLCQPKITARDKILAAAVEISHENGAANLSLDAVAARAGVSKGGLLYHFPSKAALMRAMVETFVARVEADLEDTARNSGNLLSAFVSVTGEECAKPIPGAAGVLAAIAEDPDFLKPVKEFQRRLLDRLQAGAKSADDVLLIYLALEGLRSLRLFDLDVLSKEEQERALKAMRMRAKDCGYSYK</sequence>
<comment type="caution">
    <text evidence="6">The sequence shown here is derived from an EMBL/GenBank/DDBJ whole genome shotgun (WGS) entry which is preliminary data.</text>
</comment>
<evidence type="ECO:0000259" key="5">
    <source>
        <dbReference type="PROSITE" id="PS50977"/>
    </source>
</evidence>
<organism evidence="6 7">
    <name type="scientific">Mesorhizobium denitrificans</name>
    <dbReference type="NCBI Taxonomy" id="2294114"/>
    <lineage>
        <taxon>Bacteria</taxon>
        <taxon>Pseudomonadati</taxon>
        <taxon>Pseudomonadota</taxon>
        <taxon>Alphaproteobacteria</taxon>
        <taxon>Hyphomicrobiales</taxon>
        <taxon>Phyllobacteriaceae</taxon>
        <taxon>Mesorhizobium</taxon>
    </lineage>
</organism>
<protein>
    <submittedName>
        <fullName evidence="6">TetR family transcriptional regulator</fullName>
    </submittedName>
</protein>
<dbReference type="SUPFAM" id="SSF46689">
    <property type="entry name" value="Homeodomain-like"/>
    <property type="match status" value="1"/>
</dbReference>
<dbReference type="PANTHER" id="PTHR30055">
    <property type="entry name" value="HTH-TYPE TRANSCRIPTIONAL REGULATOR RUTR"/>
    <property type="match status" value="1"/>
</dbReference>
<keyword evidence="3" id="KW-0804">Transcription</keyword>
<keyword evidence="2 4" id="KW-0238">DNA-binding</keyword>
<name>A0A371XC61_9HYPH</name>
<dbReference type="InterPro" id="IPR009057">
    <property type="entry name" value="Homeodomain-like_sf"/>
</dbReference>
<feature type="domain" description="HTH tetR-type" evidence="5">
    <location>
        <begin position="9"/>
        <end position="69"/>
    </location>
</feature>
<dbReference type="PRINTS" id="PR00455">
    <property type="entry name" value="HTHTETR"/>
</dbReference>
<evidence type="ECO:0000256" key="2">
    <source>
        <dbReference type="ARBA" id="ARBA00023125"/>
    </source>
</evidence>
<dbReference type="Pfam" id="PF17937">
    <property type="entry name" value="TetR_C_28"/>
    <property type="match status" value="1"/>
</dbReference>
<dbReference type="GO" id="GO:0000976">
    <property type="term" value="F:transcription cis-regulatory region binding"/>
    <property type="evidence" value="ECO:0007669"/>
    <property type="project" value="TreeGrafter"/>
</dbReference>
<gene>
    <name evidence="6" type="ORF">DY251_14985</name>
</gene>
<dbReference type="AlphaFoldDB" id="A0A371XC61"/>
<accession>A0A371XC61</accession>
<dbReference type="GO" id="GO:0003700">
    <property type="term" value="F:DNA-binding transcription factor activity"/>
    <property type="evidence" value="ECO:0007669"/>
    <property type="project" value="TreeGrafter"/>
</dbReference>
<evidence type="ECO:0000256" key="3">
    <source>
        <dbReference type="ARBA" id="ARBA00023163"/>
    </source>
</evidence>
<dbReference type="PROSITE" id="PS50977">
    <property type="entry name" value="HTH_TETR_2"/>
    <property type="match status" value="1"/>
</dbReference>
<keyword evidence="1" id="KW-0805">Transcription regulation</keyword>
<dbReference type="PANTHER" id="PTHR30055:SF234">
    <property type="entry name" value="HTH-TYPE TRANSCRIPTIONAL REGULATOR BETI"/>
    <property type="match status" value="1"/>
</dbReference>
<dbReference type="EMBL" id="QURN01000011">
    <property type="protein sequence ID" value="RFC66826.1"/>
    <property type="molecule type" value="Genomic_DNA"/>
</dbReference>
<dbReference type="InterPro" id="IPR001647">
    <property type="entry name" value="HTH_TetR"/>
</dbReference>
<dbReference type="Gene3D" id="1.10.357.10">
    <property type="entry name" value="Tetracycline Repressor, domain 2"/>
    <property type="match status" value="1"/>
</dbReference>
<feature type="DNA-binding region" description="H-T-H motif" evidence="4">
    <location>
        <begin position="32"/>
        <end position="51"/>
    </location>
</feature>
<evidence type="ECO:0000256" key="1">
    <source>
        <dbReference type="ARBA" id="ARBA00023015"/>
    </source>
</evidence>
<evidence type="ECO:0000313" key="7">
    <source>
        <dbReference type="Proteomes" id="UP000262379"/>
    </source>
</evidence>
<evidence type="ECO:0000313" key="6">
    <source>
        <dbReference type="EMBL" id="RFC66826.1"/>
    </source>
</evidence>